<keyword evidence="2" id="KW-0227">DNA damage</keyword>
<dbReference type="Gene3D" id="3.30.70.270">
    <property type="match status" value="1"/>
</dbReference>
<dbReference type="EMBL" id="PYGC01000006">
    <property type="protein sequence ID" value="PSK82428.1"/>
    <property type="molecule type" value="Genomic_DNA"/>
</dbReference>
<dbReference type="InterPro" id="IPR043128">
    <property type="entry name" value="Rev_trsase/Diguanyl_cyclase"/>
</dbReference>
<evidence type="ECO:0000313" key="4">
    <source>
        <dbReference type="EMBL" id="GET22830.1"/>
    </source>
</evidence>
<organism evidence="5 6">
    <name type="scientific">Prolixibacter denitrificans</name>
    <dbReference type="NCBI Taxonomy" id="1541063"/>
    <lineage>
        <taxon>Bacteria</taxon>
        <taxon>Pseudomonadati</taxon>
        <taxon>Bacteroidota</taxon>
        <taxon>Bacteroidia</taxon>
        <taxon>Marinilabiliales</taxon>
        <taxon>Prolixibacteraceae</taxon>
        <taxon>Prolixibacter</taxon>
    </lineage>
</organism>
<dbReference type="CDD" id="cd03468">
    <property type="entry name" value="PolY_like"/>
    <property type="match status" value="1"/>
</dbReference>
<accession>A0A2P8CBS8</accession>
<dbReference type="OrthoDB" id="625722at2"/>
<comment type="similarity">
    <text evidence="1">Belongs to the DNA polymerase type-Y family.</text>
</comment>
<dbReference type="AlphaFoldDB" id="A0A2P8CBS8"/>
<evidence type="ECO:0000256" key="1">
    <source>
        <dbReference type="ARBA" id="ARBA00010945"/>
    </source>
</evidence>
<proteinExistence type="inferred from homology"/>
<dbReference type="Pfam" id="PF00817">
    <property type="entry name" value="IMS"/>
    <property type="match status" value="1"/>
</dbReference>
<dbReference type="InterPro" id="IPR001126">
    <property type="entry name" value="UmuC"/>
</dbReference>
<evidence type="ECO:0000313" key="7">
    <source>
        <dbReference type="Proteomes" id="UP000396862"/>
    </source>
</evidence>
<dbReference type="PANTHER" id="PTHR35369:SF2">
    <property type="entry name" value="BLR3025 PROTEIN"/>
    <property type="match status" value="1"/>
</dbReference>
<dbReference type="GO" id="GO:0006281">
    <property type="term" value="P:DNA repair"/>
    <property type="evidence" value="ECO:0007669"/>
    <property type="project" value="InterPro"/>
</dbReference>
<evidence type="ECO:0000313" key="6">
    <source>
        <dbReference type="Proteomes" id="UP000240621"/>
    </source>
</evidence>
<dbReference type="SUPFAM" id="SSF56672">
    <property type="entry name" value="DNA/RNA polymerases"/>
    <property type="match status" value="1"/>
</dbReference>
<dbReference type="Proteomes" id="UP000240621">
    <property type="component" value="Unassembled WGS sequence"/>
</dbReference>
<feature type="domain" description="UmuC" evidence="3">
    <location>
        <begin position="13"/>
        <end position="151"/>
    </location>
</feature>
<comment type="caution">
    <text evidence="5">The sequence shown here is derived from an EMBL/GenBank/DDBJ whole genome shotgun (WGS) entry which is preliminary data.</text>
</comment>
<gene>
    <name evidence="4" type="primary">imuB</name>
    <name evidence="5" type="ORF">CLV93_106176</name>
    <name evidence="4" type="ORF">JCM18694_30760</name>
</gene>
<sequence length="498" mass="56611">MPKRYLSIWFRHLATDRMVRLHPELRDKPFLLYAPEHGRMVVRASSRALDREGIAPGMVVADVRAILPSVEVFPDDPVTTDKLLKDLAEWFLRYTPVPAIDPPDGLMLDITGCTHLWGGELSYLKSIVIRLRKGGYDVKAAIADTIGAAWAIARFGKNGTIVEPGRQAEALRSLPPSALRLETTILQRLEKLGFRQIGQLSRIPRTNLRRRFGDVLLTRLGQALGTEPELLNPVQPPPLYQEWLPALEPIRTAKGIEIALQRLLDTLCERFFNEGKGMRTGTFKGYRVDGKVEQISIGTNRASRNAVHLFKLFELKIPEIEPALGIELFVLEATLVEEVSETQEALWSMGNSDHAAIAELLDNIAGKVGMKSIHRYLPLEHHWPEASIKEVSSLVEEPETTWRTDRPRPLHLLPHPEPIEVMVALPDYPPLHFRYKGNLIKVAKADGPERIEQEWWLQTGPPRDYYYVEDENGARYWLFRLGTYGNGEPRWFLHGFFA</sequence>
<dbReference type="PANTHER" id="PTHR35369">
    <property type="entry name" value="BLR3025 PROTEIN-RELATED"/>
    <property type="match status" value="1"/>
</dbReference>
<dbReference type="InterPro" id="IPR050356">
    <property type="entry name" value="SulA_CellDiv_inhibitor"/>
</dbReference>
<evidence type="ECO:0000256" key="2">
    <source>
        <dbReference type="ARBA" id="ARBA00022763"/>
    </source>
</evidence>
<dbReference type="InterPro" id="IPR043502">
    <property type="entry name" value="DNA/RNA_pol_sf"/>
</dbReference>
<reference evidence="4 7" key="2">
    <citation type="submission" date="2019-10" db="EMBL/GenBank/DDBJ databases">
        <title>Prolixibacter strains distinguished by the presence of nitrate reductase genes were adept at nitrate-dependent anaerobic corrosion of metallic iron and carbon steel.</title>
        <authorList>
            <person name="Iino T."/>
            <person name="Shono N."/>
            <person name="Ito K."/>
            <person name="Nakamura R."/>
            <person name="Sueoka K."/>
            <person name="Harayama S."/>
            <person name="Ohkuma M."/>
        </authorList>
    </citation>
    <scope>NUCLEOTIDE SEQUENCE [LARGE SCALE GENOMIC DNA]</scope>
    <source>
        <strain evidence="4 7">MIC1-1</strain>
    </source>
</reference>
<dbReference type="RefSeq" id="WP_106542634.1">
    <property type="nucleotide sequence ID" value="NZ_BLAU01000001.1"/>
</dbReference>
<evidence type="ECO:0000313" key="5">
    <source>
        <dbReference type="EMBL" id="PSK82428.1"/>
    </source>
</evidence>
<evidence type="ECO:0000259" key="3">
    <source>
        <dbReference type="Pfam" id="PF00817"/>
    </source>
</evidence>
<dbReference type="Gene3D" id="3.40.1170.60">
    <property type="match status" value="1"/>
</dbReference>
<keyword evidence="7" id="KW-1185">Reference proteome</keyword>
<name>A0A2P8CBS8_9BACT</name>
<dbReference type="Proteomes" id="UP000396862">
    <property type="component" value="Unassembled WGS sequence"/>
</dbReference>
<protein>
    <submittedName>
        <fullName evidence="5">Protein ImuB</fullName>
    </submittedName>
</protein>
<dbReference type="EMBL" id="BLAU01000001">
    <property type="protein sequence ID" value="GET22830.1"/>
    <property type="molecule type" value="Genomic_DNA"/>
</dbReference>
<reference evidence="5 6" key="1">
    <citation type="submission" date="2018-03" db="EMBL/GenBank/DDBJ databases">
        <title>Genomic Encyclopedia of Archaeal and Bacterial Type Strains, Phase II (KMG-II): from individual species to whole genera.</title>
        <authorList>
            <person name="Goeker M."/>
        </authorList>
    </citation>
    <scope>NUCLEOTIDE SEQUENCE [LARGE SCALE GENOMIC DNA]</scope>
    <source>
        <strain evidence="5 6">DSM 27267</strain>
    </source>
</reference>